<protein>
    <recommendedName>
        <fullName evidence="6">Exonuclease domain-containing protein</fullName>
    </recommendedName>
</protein>
<accession>A0A9W4JIV0</accession>
<keyword evidence="2" id="KW-0540">Nuclease</keyword>
<keyword evidence="3" id="KW-0378">Hydrolase</keyword>
<dbReference type="GO" id="GO:0003676">
    <property type="term" value="F:nucleic acid binding"/>
    <property type="evidence" value="ECO:0007669"/>
    <property type="project" value="InterPro"/>
</dbReference>
<feature type="region of interest" description="Disordered" evidence="5">
    <location>
        <begin position="96"/>
        <end position="148"/>
    </location>
</feature>
<dbReference type="SUPFAM" id="SSF53098">
    <property type="entry name" value="Ribonuclease H-like"/>
    <property type="match status" value="1"/>
</dbReference>
<dbReference type="Proteomes" id="UP001152646">
    <property type="component" value="Unassembled WGS sequence"/>
</dbReference>
<evidence type="ECO:0000256" key="1">
    <source>
        <dbReference type="ARBA" id="ARBA00006357"/>
    </source>
</evidence>
<organism evidence="7 8">
    <name type="scientific">Penicillium salamii</name>
    <dbReference type="NCBI Taxonomy" id="1612424"/>
    <lineage>
        <taxon>Eukaryota</taxon>
        <taxon>Fungi</taxon>
        <taxon>Dikarya</taxon>
        <taxon>Ascomycota</taxon>
        <taxon>Pezizomycotina</taxon>
        <taxon>Eurotiomycetes</taxon>
        <taxon>Eurotiomycetidae</taxon>
        <taxon>Eurotiales</taxon>
        <taxon>Aspergillaceae</taxon>
        <taxon>Penicillium</taxon>
    </lineage>
</organism>
<dbReference type="OrthoDB" id="3996471at2759"/>
<name>A0A9W4JIV0_9EURO</name>
<comment type="similarity">
    <text evidence="1">Belongs to the REXO1/REXO3 family.</text>
</comment>
<feature type="region of interest" description="Disordered" evidence="5">
    <location>
        <begin position="38"/>
        <end position="64"/>
    </location>
</feature>
<evidence type="ECO:0000259" key="6">
    <source>
        <dbReference type="SMART" id="SM00479"/>
    </source>
</evidence>
<dbReference type="InterPro" id="IPR013520">
    <property type="entry name" value="Ribonucl_H"/>
</dbReference>
<dbReference type="InterPro" id="IPR036397">
    <property type="entry name" value="RNaseH_sf"/>
</dbReference>
<sequence length="618" mass="67739">MFTPLGCFADIPCPKDKECHLLKCLFLHSDETVKTTVQDPIPANNAPSAKRLRMDVTTGDSSGARKVSLEVESHTLKSAVPNPSVTAHDTMVQATPQKTTQLPISNQAGSSKSAGKEPEKSKDTPRNAQLPPRQAPKESLNPRMLGSAPAAHTVRTAILKKLHASMTALNEKLRKDKDRSNHCFLLTPDEIITMALDEEEKCARDNPGVYSNVIKLRIVKLTKMDLETWVKEVMAHLNGRYYKINPVEKPSVGPTPILIDTGLTPAQEISFVPKLVTPLAGLEAHGYVTKVPTQAEIEAAQRGVDESKGWEKCDRCGQRFQVFPGRRDDGTLTTGGQCTYHEGRPVHPRRKKTDHVTGSADPFFPCCNQSIGASTGCTKAKTHVFKVSEAKRLASILQFKTTPPQPNKGAMEPLSIDCEMGYTTLGLELIRLTAVSWPEGRNVLDVLVRPMGEILDFNTRFSGVAPQDFASAKPYDAEASKSNTHTDEKGKASVSLQLVKSPAEARELLLSLLQPETPLIGHAIDNDLNVCRIIHPTVIDTVLLFPHPRGLPIRNSLKILAQKQLGREIQVGDGGHDSKEDSVATGDLVRMKLGTKWKTYQKGGWKMENNQLIPPSGR</sequence>
<evidence type="ECO:0000256" key="3">
    <source>
        <dbReference type="ARBA" id="ARBA00022801"/>
    </source>
</evidence>
<dbReference type="SMART" id="SM00479">
    <property type="entry name" value="EXOIII"/>
    <property type="match status" value="1"/>
</dbReference>
<keyword evidence="4" id="KW-0269">Exonuclease</keyword>
<feature type="compositionally biased region" description="Polar residues" evidence="5">
    <location>
        <begin position="96"/>
        <end position="113"/>
    </location>
</feature>
<dbReference type="CDD" id="cd06145">
    <property type="entry name" value="REX1_like"/>
    <property type="match status" value="1"/>
</dbReference>
<dbReference type="PANTHER" id="PTHR12801:SF112">
    <property type="entry name" value="RNA EXONUCLEASE 3"/>
    <property type="match status" value="1"/>
</dbReference>
<gene>
    <name evidence="7" type="ORF">PSALAMII_LOCUS7382</name>
</gene>
<feature type="region of interest" description="Disordered" evidence="5">
    <location>
        <begin position="334"/>
        <end position="354"/>
    </location>
</feature>
<evidence type="ECO:0000256" key="4">
    <source>
        <dbReference type="ARBA" id="ARBA00022839"/>
    </source>
</evidence>
<feature type="compositionally biased region" description="Basic and acidic residues" evidence="5">
    <location>
        <begin position="114"/>
        <end position="125"/>
    </location>
</feature>
<evidence type="ECO:0000313" key="8">
    <source>
        <dbReference type="Proteomes" id="UP001152646"/>
    </source>
</evidence>
<dbReference type="GO" id="GO:0004527">
    <property type="term" value="F:exonuclease activity"/>
    <property type="evidence" value="ECO:0007669"/>
    <property type="project" value="UniProtKB-KW"/>
</dbReference>
<dbReference type="AlphaFoldDB" id="A0A9W4JIV0"/>
<reference evidence="7" key="1">
    <citation type="submission" date="2021-07" db="EMBL/GenBank/DDBJ databases">
        <authorList>
            <person name="Branca A.L. A."/>
        </authorList>
    </citation>
    <scope>NUCLEOTIDE SEQUENCE</scope>
</reference>
<dbReference type="Gene3D" id="3.30.420.10">
    <property type="entry name" value="Ribonuclease H-like superfamily/Ribonuclease H"/>
    <property type="match status" value="1"/>
</dbReference>
<dbReference type="PANTHER" id="PTHR12801">
    <property type="entry name" value="RNA EXONUCLEASE REXO1 / RECO3 FAMILY MEMBER-RELATED"/>
    <property type="match status" value="1"/>
</dbReference>
<dbReference type="InterPro" id="IPR047021">
    <property type="entry name" value="REXO1/3/4-like"/>
</dbReference>
<evidence type="ECO:0000313" key="7">
    <source>
        <dbReference type="EMBL" id="CAG8394002.1"/>
    </source>
</evidence>
<evidence type="ECO:0000256" key="2">
    <source>
        <dbReference type="ARBA" id="ARBA00022722"/>
    </source>
</evidence>
<evidence type="ECO:0000256" key="5">
    <source>
        <dbReference type="SAM" id="MobiDB-lite"/>
    </source>
</evidence>
<dbReference type="EMBL" id="CAJVPA010000197">
    <property type="protein sequence ID" value="CAG8394002.1"/>
    <property type="molecule type" value="Genomic_DNA"/>
</dbReference>
<dbReference type="GO" id="GO:0005634">
    <property type="term" value="C:nucleus"/>
    <property type="evidence" value="ECO:0007669"/>
    <property type="project" value="TreeGrafter"/>
</dbReference>
<dbReference type="InterPro" id="IPR012337">
    <property type="entry name" value="RNaseH-like_sf"/>
</dbReference>
<dbReference type="InterPro" id="IPR034922">
    <property type="entry name" value="REX1-like_exo"/>
</dbReference>
<feature type="domain" description="Exonuclease" evidence="6">
    <location>
        <begin position="412"/>
        <end position="598"/>
    </location>
</feature>
<comment type="caution">
    <text evidence="7">The sequence shown here is derived from an EMBL/GenBank/DDBJ whole genome shotgun (WGS) entry which is preliminary data.</text>
</comment>
<proteinExistence type="inferred from homology"/>